<feature type="compositionally biased region" description="Basic and acidic residues" evidence="1">
    <location>
        <begin position="657"/>
        <end position="667"/>
    </location>
</feature>
<dbReference type="Gene3D" id="3.60.10.10">
    <property type="entry name" value="Endonuclease/exonuclease/phosphatase"/>
    <property type="match status" value="1"/>
</dbReference>
<dbReference type="InterPro" id="IPR005135">
    <property type="entry name" value="Endo/exonuclease/phosphatase"/>
</dbReference>
<dbReference type="InterPro" id="IPR043502">
    <property type="entry name" value="DNA/RNA_pol_sf"/>
</dbReference>
<dbReference type="Pfam" id="PF00078">
    <property type="entry name" value="RVT_1"/>
    <property type="match status" value="1"/>
</dbReference>
<feature type="region of interest" description="Disordered" evidence="1">
    <location>
        <begin position="646"/>
        <end position="668"/>
    </location>
</feature>
<evidence type="ECO:0000313" key="5">
    <source>
        <dbReference type="Proteomes" id="UP000186817"/>
    </source>
</evidence>
<gene>
    <name evidence="4" type="ORF">AK812_SmicGene5148</name>
</gene>
<feature type="compositionally biased region" description="Polar residues" evidence="1">
    <location>
        <begin position="737"/>
        <end position="747"/>
    </location>
</feature>
<sequence>MTPTETRAAPTLQGRRPRVRVLSYNVGGMSSDLYDVLVDWLKRQQCADIVLLQEIHYGFGRGESHWTRDGWHFIASASPDTRFAGVCVCISAKLVKQEALDFQTWVAGRILHVRVYGNAFPIDVISVYQWVEKSGSNDSNTQRRLGIWEKLNQLLASLPRRNVLVLGCDLNTVLKPLGVHIGFGVQTSQRTMDDELANMFQAHDLCVLNTWKSARPGACSTFHHGTVRTQIDFIVTRRSTTDPQARSAGPVSLDLAPWRHGPKHWPVQASIPLIGPWILQRRALKPVHSYSLRALRACPKENPVKWQEFCANVEQVLRELPAPTVLARLNARVLAECRRFFPPETSRANRHMHGHAVDGAIAQMWHAYKSWRRGIFRRGAHLSFSAPSGKTSSKCFGGIMVGIDMSRAFDTLARDVLLRSLQHAGVDDSLQRILLEIHEACQYEVSHMQYATKVPMGTGVRQGCAVSPLLYSLFTAWFLSELEARTSASWVQQLVTCFADDTHLAWEIESCSDLAFFCTSLRATFQLLRECKMLVNSDKSTIVLGLRGTQAKSWIRKHLVVRAGRKCLDLGTPGAALCIPVADHLVSPAHLSHESNAALRGRLKIQSPLQDLVATMKRRAAACSDAAFVRHLQDLGKWIQTSLQTPEDVDLPSANGRKMEHGGEDQTRAAALQEMRDVWGATAPLPVPKAGAAEPEPGKRPSEEDQAQERPEKWNKPAYKGRQGKGQSWGSSGWRTWEQSSQEQPMDNATRHLLRTLVKTTLRLDEDVSRLRADCNFMLFVDSVTETNTLQTLREAAQKWQEAFVAKKVTTSLRVILFCGLMKRLREAVEQVQTDDELKDGLLRVGWLEDGINALLPAWHYFRWDAVTQRQVVSERPPLTQDSLLKCLDVLEKGCSLPTVLLRFRSTHKLGQETQADVVPFMLSISLRSSVSHECHEALATLAYSGALKMLGLRLRPERAQQSQMAKELTEAYLTVPYTDWTRRPAPWTQQQSLPAADAMEK</sequence>
<accession>A0A1Q9EUF9</accession>
<protein>
    <submittedName>
        <fullName evidence="4">Uncharacterized protein</fullName>
    </submittedName>
</protein>
<dbReference type="Proteomes" id="UP000186817">
    <property type="component" value="Unassembled WGS sequence"/>
</dbReference>
<feature type="compositionally biased region" description="Basic and acidic residues" evidence="1">
    <location>
        <begin position="696"/>
        <end position="715"/>
    </location>
</feature>
<evidence type="ECO:0000256" key="1">
    <source>
        <dbReference type="SAM" id="MobiDB-lite"/>
    </source>
</evidence>
<evidence type="ECO:0000259" key="3">
    <source>
        <dbReference type="Pfam" id="PF03372"/>
    </source>
</evidence>
<dbReference type="SUPFAM" id="SSF56672">
    <property type="entry name" value="DNA/RNA polymerases"/>
    <property type="match status" value="1"/>
</dbReference>
<feature type="domain" description="Reverse transcriptase" evidence="2">
    <location>
        <begin position="400"/>
        <end position="544"/>
    </location>
</feature>
<dbReference type="OrthoDB" id="442346at2759"/>
<feature type="compositionally biased region" description="Low complexity" evidence="1">
    <location>
        <begin position="725"/>
        <end position="735"/>
    </location>
</feature>
<keyword evidence="5" id="KW-1185">Reference proteome</keyword>
<evidence type="ECO:0000259" key="2">
    <source>
        <dbReference type="Pfam" id="PF00078"/>
    </source>
</evidence>
<dbReference type="GO" id="GO:0003824">
    <property type="term" value="F:catalytic activity"/>
    <property type="evidence" value="ECO:0007669"/>
    <property type="project" value="InterPro"/>
</dbReference>
<dbReference type="InterPro" id="IPR036691">
    <property type="entry name" value="Endo/exonu/phosph_ase_sf"/>
</dbReference>
<dbReference type="AlphaFoldDB" id="A0A1Q9EUF9"/>
<organism evidence="4 5">
    <name type="scientific">Symbiodinium microadriaticum</name>
    <name type="common">Dinoflagellate</name>
    <name type="synonym">Zooxanthella microadriatica</name>
    <dbReference type="NCBI Taxonomy" id="2951"/>
    <lineage>
        <taxon>Eukaryota</taxon>
        <taxon>Sar</taxon>
        <taxon>Alveolata</taxon>
        <taxon>Dinophyceae</taxon>
        <taxon>Suessiales</taxon>
        <taxon>Symbiodiniaceae</taxon>
        <taxon>Symbiodinium</taxon>
    </lineage>
</organism>
<dbReference type="EMBL" id="LSRX01000066">
    <property type="protein sequence ID" value="OLQ11040.1"/>
    <property type="molecule type" value="Genomic_DNA"/>
</dbReference>
<reference evidence="4 5" key="1">
    <citation type="submission" date="2016-02" db="EMBL/GenBank/DDBJ databases">
        <title>Genome analysis of coral dinoflagellate symbionts highlights evolutionary adaptations to a symbiotic lifestyle.</title>
        <authorList>
            <person name="Aranda M."/>
            <person name="Li Y."/>
            <person name="Liew Y.J."/>
            <person name="Baumgarten S."/>
            <person name="Simakov O."/>
            <person name="Wilson M."/>
            <person name="Piel J."/>
            <person name="Ashoor H."/>
            <person name="Bougouffa S."/>
            <person name="Bajic V.B."/>
            <person name="Ryu T."/>
            <person name="Ravasi T."/>
            <person name="Bayer T."/>
            <person name="Micklem G."/>
            <person name="Kim H."/>
            <person name="Bhak J."/>
            <person name="Lajeunesse T.C."/>
            <person name="Voolstra C.R."/>
        </authorList>
    </citation>
    <scope>NUCLEOTIDE SEQUENCE [LARGE SCALE GENOMIC DNA]</scope>
    <source>
        <strain evidence="4 5">CCMP2467</strain>
    </source>
</reference>
<name>A0A1Q9EUF9_SYMMI</name>
<feature type="domain" description="Endonuclease/exonuclease/phosphatase" evidence="3">
    <location>
        <begin position="22"/>
        <end position="241"/>
    </location>
</feature>
<dbReference type="SUPFAM" id="SSF56219">
    <property type="entry name" value="DNase I-like"/>
    <property type="match status" value="1"/>
</dbReference>
<comment type="caution">
    <text evidence="4">The sequence shown here is derived from an EMBL/GenBank/DDBJ whole genome shotgun (WGS) entry which is preliminary data.</text>
</comment>
<dbReference type="InterPro" id="IPR000477">
    <property type="entry name" value="RT_dom"/>
</dbReference>
<dbReference type="Pfam" id="PF03372">
    <property type="entry name" value="Exo_endo_phos"/>
    <property type="match status" value="1"/>
</dbReference>
<proteinExistence type="predicted"/>
<evidence type="ECO:0000313" key="4">
    <source>
        <dbReference type="EMBL" id="OLQ11040.1"/>
    </source>
</evidence>
<feature type="region of interest" description="Disordered" evidence="1">
    <location>
        <begin position="683"/>
        <end position="748"/>
    </location>
</feature>